<dbReference type="Pfam" id="PF01702">
    <property type="entry name" value="TGT"/>
    <property type="match status" value="1"/>
</dbReference>
<keyword evidence="1" id="KW-0819">tRNA processing</keyword>
<dbReference type="PANTHER" id="PTHR46499:SF1">
    <property type="entry name" value="QUEUINE TRNA-RIBOSYLTRANSFERASE"/>
    <property type="match status" value="1"/>
</dbReference>
<dbReference type="InterPro" id="IPR002616">
    <property type="entry name" value="tRNA_ribo_trans-like"/>
</dbReference>
<evidence type="ECO:0000259" key="2">
    <source>
        <dbReference type="Pfam" id="PF01702"/>
    </source>
</evidence>
<organism evidence="3 4">
    <name type="scientific">Candidatus Beckwithbacteria bacterium CG10_big_fil_rev_8_21_14_0_10_34_10</name>
    <dbReference type="NCBI Taxonomy" id="1974495"/>
    <lineage>
        <taxon>Bacteria</taxon>
        <taxon>Candidatus Beckwithiibacteriota</taxon>
    </lineage>
</organism>
<name>A0A2H0WAN0_9BACT</name>
<evidence type="ECO:0000313" key="3">
    <source>
        <dbReference type="EMBL" id="PIS09615.1"/>
    </source>
</evidence>
<dbReference type="Proteomes" id="UP000230093">
    <property type="component" value="Unassembled WGS sequence"/>
</dbReference>
<reference evidence="4" key="1">
    <citation type="submission" date="2017-09" db="EMBL/GenBank/DDBJ databases">
        <title>Depth-based differentiation of microbial function through sediment-hosted aquifers and enrichment of novel symbionts in the deep terrestrial subsurface.</title>
        <authorList>
            <person name="Probst A.J."/>
            <person name="Ladd B."/>
            <person name="Jarett J.K."/>
            <person name="Geller-Mcgrath D.E."/>
            <person name="Sieber C.M.K."/>
            <person name="Emerson J.B."/>
            <person name="Anantharaman K."/>
            <person name="Thomas B.C."/>
            <person name="Malmstrom R."/>
            <person name="Stieglmeier M."/>
            <person name="Klingl A."/>
            <person name="Woyke T."/>
            <person name="Ryan C.M."/>
            <person name="Banfield J.F."/>
        </authorList>
    </citation>
    <scope>NUCLEOTIDE SEQUENCE [LARGE SCALE GENOMIC DNA]</scope>
</reference>
<dbReference type="InterPro" id="IPR036511">
    <property type="entry name" value="TGT-like_sf"/>
</dbReference>
<dbReference type="Gene3D" id="3.20.20.105">
    <property type="entry name" value="Queuine tRNA-ribosyltransferase-like"/>
    <property type="match status" value="1"/>
</dbReference>
<dbReference type="AlphaFoldDB" id="A0A2H0WAN0"/>
<dbReference type="GO" id="GO:0002099">
    <property type="term" value="P:tRNA wobble guanine modification"/>
    <property type="evidence" value="ECO:0007669"/>
    <property type="project" value="TreeGrafter"/>
</dbReference>
<feature type="domain" description="tRNA-guanine(15) transglycosylase-like" evidence="2">
    <location>
        <begin position="17"/>
        <end position="108"/>
    </location>
</feature>
<dbReference type="InterPro" id="IPR050076">
    <property type="entry name" value="ArchSynthase1/Queuine_TRR"/>
</dbReference>
<comment type="caution">
    <text evidence="3">The sequence shown here is derived from an EMBL/GenBank/DDBJ whole genome shotgun (WGS) entry which is preliminary data.</text>
</comment>
<proteinExistence type="predicted"/>
<dbReference type="SUPFAM" id="SSF51713">
    <property type="entry name" value="tRNA-guanine transglycosylase"/>
    <property type="match status" value="1"/>
</dbReference>
<dbReference type="PANTHER" id="PTHR46499">
    <property type="entry name" value="QUEUINE TRNA-RIBOSYLTRANSFERASE"/>
    <property type="match status" value="1"/>
</dbReference>
<gene>
    <name evidence="3" type="ORF">COT75_00225</name>
</gene>
<dbReference type="GO" id="GO:0005737">
    <property type="term" value="C:cytoplasm"/>
    <property type="evidence" value="ECO:0007669"/>
    <property type="project" value="TreeGrafter"/>
</dbReference>
<dbReference type="EMBL" id="PEZT01000001">
    <property type="protein sequence ID" value="PIS09615.1"/>
    <property type="molecule type" value="Genomic_DNA"/>
</dbReference>
<dbReference type="NCBIfam" id="TIGR00449">
    <property type="entry name" value="tgt_general"/>
    <property type="match status" value="1"/>
</dbReference>
<sequence>MRKKDFYFKAIKKFKKIRIGEIKTPHSIVFTPCFMPVGTQASVKSLTPDDLSGLGASLILGGNTYHMYFKPGMKVIKKAKGMHRFMGWNRPMLTDSGGFQVTSLGKDRTK</sequence>
<evidence type="ECO:0000256" key="1">
    <source>
        <dbReference type="ARBA" id="ARBA00022694"/>
    </source>
</evidence>
<evidence type="ECO:0000313" key="4">
    <source>
        <dbReference type="Proteomes" id="UP000230093"/>
    </source>
</evidence>
<accession>A0A2H0WAN0</accession>
<protein>
    <recommendedName>
        <fullName evidence="2">tRNA-guanine(15) transglycosylase-like domain-containing protein</fullName>
    </recommendedName>
</protein>